<keyword evidence="4" id="KW-0053">Apoptosis</keyword>
<dbReference type="Proteomes" id="UP000504633">
    <property type="component" value="Unplaced"/>
</dbReference>
<dbReference type="GO" id="GO:0051400">
    <property type="term" value="F:BH domain binding"/>
    <property type="evidence" value="ECO:0007669"/>
    <property type="project" value="TreeGrafter"/>
</dbReference>
<name>A0A6J1LH71_DROHY</name>
<evidence type="ECO:0000256" key="5">
    <source>
        <dbReference type="ARBA" id="ARBA00022989"/>
    </source>
</evidence>
<organism evidence="9 10">
    <name type="scientific">Drosophila hydei</name>
    <name type="common">Fruit fly</name>
    <dbReference type="NCBI Taxonomy" id="7224"/>
    <lineage>
        <taxon>Eukaryota</taxon>
        <taxon>Metazoa</taxon>
        <taxon>Ecdysozoa</taxon>
        <taxon>Arthropoda</taxon>
        <taxon>Hexapoda</taxon>
        <taxon>Insecta</taxon>
        <taxon>Pterygota</taxon>
        <taxon>Neoptera</taxon>
        <taxon>Endopterygota</taxon>
        <taxon>Diptera</taxon>
        <taxon>Brachycera</taxon>
        <taxon>Muscomorpha</taxon>
        <taxon>Ephydroidea</taxon>
        <taxon>Drosophilidae</taxon>
        <taxon>Drosophila</taxon>
    </lineage>
</organism>
<dbReference type="Pfam" id="PF00452">
    <property type="entry name" value="Bcl-2"/>
    <property type="match status" value="1"/>
</dbReference>
<keyword evidence="3 7" id="KW-0812">Transmembrane</keyword>
<protein>
    <submittedName>
        <fullName evidence="10">Bcl-2-related ovarian killer protein isoform X1</fullName>
    </submittedName>
</protein>
<dbReference type="GO" id="GO:0008630">
    <property type="term" value="P:intrinsic apoptotic signaling pathway in response to DNA damage"/>
    <property type="evidence" value="ECO:0007669"/>
    <property type="project" value="TreeGrafter"/>
</dbReference>
<keyword evidence="6 7" id="KW-0472">Membrane</keyword>
<dbReference type="AlphaFoldDB" id="A0A6J1LH71"/>
<dbReference type="RefSeq" id="XP_023165009.2">
    <property type="nucleotide sequence ID" value="XM_023309241.2"/>
</dbReference>
<dbReference type="GO" id="GO:0005741">
    <property type="term" value="C:mitochondrial outer membrane"/>
    <property type="evidence" value="ECO:0007669"/>
    <property type="project" value="TreeGrafter"/>
</dbReference>
<sequence>MSSARHIQKHTHHTHTQRVCDTKIINEAQSRHKDLRRAIMPGTSFPTNNDNFSNGFPMVTTQAERLLQAQNRRKFSFPATLHSAALLEVGQRETTRRRLSNVSDVVTRKLSYTIGWKAAQIPAQDIITQGRCLCGHYIKRRLRRSGLFNKKLGLQRIRSILGNSNTTMGIVRDVFPAVQVLGDELERMHPRIYNGVARQICRNPGGEFHTPDAVSLLLGAVGRELFRVEITWSKVISLFAIAGGLSVDCVRQGHPEYLPKLMESVSEVIEDELVPWINENGGWSGINTHVLPTTNSLNPLEWTTLVIGVVFGLILLFMFLRFIVNTLIPKIYQRFTS</sequence>
<evidence type="ECO:0000256" key="1">
    <source>
        <dbReference type="ARBA" id="ARBA00004167"/>
    </source>
</evidence>
<dbReference type="GO" id="GO:0097192">
    <property type="term" value="P:extrinsic apoptotic signaling pathway in absence of ligand"/>
    <property type="evidence" value="ECO:0007669"/>
    <property type="project" value="TreeGrafter"/>
</dbReference>
<accession>A0A6J1LH71</accession>
<evidence type="ECO:0000256" key="7">
    <source>
        <dbReference type="SAM" id="Phobius"/>
    </source>
</evidence>
<dbReference type="InterPro" id="IPR002475">
    <property type="entry name" value="Bcl2-like"/>
</dbReference>
<dbReference type="CDD" id="cd06845">
    <property type="entry name" value="Bcl-2_like"/>
    <property type="match status" value="1"/>
</dbReference>
<comment type="subcellular location">
    <subcellularLocation>
        <location evidence="1">Membrane</location>
        <topology evidence="1">Single-pass membrane protein</topology>
    </subcellularLocation>
</comment>
<dbReference type="InterPro" id="IPR026298">
    <property type="entry name" value="Bcl-2_fam"/>
</dbReference>
<dbReference type="GO" id="GO:0001836">
    <property type="term" value="P:release of cytochrome c from mitochondria"/>
    <property type="evidence" value="ECO:0007669"/>
    <property type="project" value="TreeGrafter"/>
</dbReference>
<dbReference type="SUPFAM" id="SSF56854">
    <property type="entry name" value="Bcl-2 inhibitors of programmed cell death"/>
    <property type="match status" value="1"/>
</dbReference>
<keyword evidence="5 7" id="KW-1133">Transmembrane helix</keyword>
<reference evidence="10" key="1">
    <citation type="submission" date="2025-08" db="UniProtKB">
        <authorList>
            <consortium name="RefSeq"/>
        </authorList>
    </citation>
    <scope>IDENTIFICATION</scope>
    <source>
        <strain evidence="10">15085-1641.00</strain>
        <tissue evidence="10">Whole body</tissue>
    </source>
</reference>
<evidence type="ECO:0000256" key="4">
    <source>
        <dbReference type="ARBA" id="ARBA00022703"/>
    </source>
</evidence>
<dbReference type="PRINTS" id="PR01862">
    <property type="entry name" value="BCL2FAMILY"/>
</dbReference>
<comment type="similarity">
    <text evidence="2">Belongs to the Bcl-2 family.</text>
</comment>
<dbReference type="InterPro" id="IPR036834">
    <property type="entry name" value="Bcl-2-like_sf"/>
</dbReference>
<evidence type="ECO:0000313" key="10">
    <source>
        <dbReference type="RefSeq" id="XP_023165009.2"/>
    </source>
</evidence>
<dbReference type="InterPro" id="IPR046371">
    <property type="entry name" value="Bcl-2_BH1-3"/>
</dbReference>
<evidence type="ECO:0000259" key="8">
    <source>
        <dbReference type="SMART" id="SM00337"/>
    </source>
</evidence>
<evidence type="ECO:0000313" key="9">
    <source>
        <dbReference type="Proteomes" id="UP000504633"/>
    </source>
</evidence>
<dbReference type="GeneID" id="111595475"/>
<dbReference type="KEGG" id="dhe:111595475"/>
<feature type="transmembrane region" description="Helical" evidence="7">
    <location>
        <begin position="302"/>
        <end position="324"/>
    </location>
</feature>
<dbReference type="CTD" id="36251"/>
<evidence type="ECO:0000256" key="2">
    <source>
        <dbReference type="ARBA" id="ARBA00009458"/>
    </source>
</evidence>
<gene>
    <name evidence="10" type="primary">LOC111595475</name>
</gene>
<dbReference type="PANTHER" id="PTHR11256:SF48">
    <property type="entry name" value="BCL-2-RELATED OVARIAN KILLER PROTEIN"/>
    <property type="match status" value="1"/>
</dbReference>
<keyword evidence="9" id="KW-1185">Reference proteome</keyword>
<evidence type="ECO:0000256" key="6">
    <source>
        <dbReference type="ARBA" id="ARBA00023136"/>
    </source>
</evidence>
<dbReference type="PROSITE" id="PS50062">
    <property type="entry name" value="BCL2_FAMILY"/>
    <property type="match status" value="1"/>
</dbReference>
<proteinExistence type="inferred from homology"/>
<dbReference type="SMART" id="SM00337">
    <property type="entry name" value="BCL"/>
    <property type="match status" value="1"/>
</dbReference>
<dbReference type="GO" id="GO:0042981">
    <property type="term" value="P:regulation of apoptotic process"/>
    <property type="evidence" value="ECO:0007669"/>
    <property type="project" value="InterPro"/>
</dbReference>
<evidence type="ECO:0000256" key="3">
    <source>
        <dbReference type="ARBA" id="ARBA00022692"/>
    </source>
</evidence>
<dbReference type="OrthoDB" id="6021377at2759"/>
<dbReference type="Gene3D" id="1.10.437.10">
    <property type="entry name" value="Blc2-like"/>
    <property type="match status" value="1"/>
</dbReference>
<dbReference type="FunFam" id="1.10.437.10:FF:000009">
    <property type="entry name" value="Uncharacterized protein, isoform A"/>
    <property type="match status" value="1"/>
</dbReference>
<dbReference type="PANTHER" id="PTHR11256">
    <property type="entry name" value="BCL-2 RELATED"/>
    <property type="match status" value="1"/>
</dbReference>
<feature type="domain" description="Bcl-2 Bcl-2 homology region 1-3" evidence="8">
    <location>
        <begin position="178"/>
        <end position="283"/>
    </location>
</feature>